<gene>
    <name evidence="5" type="primary">fliE</name>
    <name evidence="5" type="ORF">I0K15_14940</name>
</gene>
<keyword evidence="5" id="KW-0969">Cilium</keyword>
<name>A0A7S9LPT9_9RHOB</name>
<evidence type="ECO:0000313" key="5">
    <source>
        <dbReference type="EMBL" id="QPH53086.1"/>
    </source>
</evidence>
<evidence type="ECO:0000256" key="2">
    <source>
        <dbReference type="ARBA" id="ARBA00009272"/>
    </source>
</evidence>
<comment type="subcellular location">
    <subcellularLocation>
        <location evidence="1">Bacterial flagellum basal body</location>
    </subcellularLocation>
</comment>
<organism evidence="5 6">
    <name type="scientific">Pontivivens ytuae</name>
    <dbReference type="NCBI Taxonomy" id="2789856"/>
    <lineage>
        <taxon>Bacteria</taxon>
        <taxon>Pseudomonadati</taxon>
        <taxon>Pseudomonadota</taxon>
        <taxon>Alphaproteobacteria</taxon>
        <taxon>Rhodobacterales</taxon>
        <taxon>Paracoccaceae</taxon>
        <taxon>Pontivivens</taxon>
    </lineage>
</organism>
<dbReference type="NCBIfam" id="NF001994">
    <property type="entry name" value="PRK00790.1-5"/>
    <property type="match status" value="1"/>
</dbReference>
<evidence type="ECO:0000256" key="3">
    <source>
        <dbReference type="ARBA" id="ARBA00023143"/>
    </source>
</evidence>
<dbReference type="InterPro" id="IPR001624">
    <property type="entry name" value="FliE"/>
</dbReference>
<protein>
    <submittedName>
        <fullName evidence="5">Flagellar hook-basal body complex protein FliE</fullName>
    </submittedName>
</protein>
<dbReference type="RefSeq" id="WP_196102297.1">
    <property type="nucleotide sequence ID" value="NZ_CP064942.1"/>
</dbReference>
<sequence length="94" mass="9547">MELTSTLASRAYTDARTAAAPTGGGEPGPVARAAGSFMETLEAGESAAKGALTGGVDPHAMVEALAATELAVETAVTVRDRVVEAYNEILRMPV</sequence>
<dbReference type="Pfam" id="PF02049">
    <property type="entry name" value="FliE"/>
    <property type="match status" value="1"/>
</dbReference>
<keyword evidence="5" id="KW-0966">Cell projection</keyword>
<evidence type="ECO:0000256" key="1">
    <source>
        <dbReference type="ARBA" id="ARBA00004117"/>
    </source>
</evidence>
<dbReference type="GO" id="GO:0003774">
    <property type="term" value="F:cytoskeletal motor activity"/>
    <property type="evidence" value="ECO:0007669"/>
    <property type="project" value="InterPro"/>
</dbReference>
<dbReference type="EMBL" id="CP064942">
    <property type="protein sequence ID" value="QPH53086.1"/>
    <property type="molecule type" value="Genomic_DNA"/>
</dbReference>
<dbReference type="KEGG" id="poz:I0K15_14940"/>
<keyword evidence="3" id="KW-0975">Bacterial flagellum</keyword>
<dbReference type="PANTHER" id="PTHR34653:SF1">
    <property type="entry name" value="FLAGELLAR HOOK-BASAL BODY COMPLEX PROTEIN FLIE"/>
    <property type="match status" value="1"/>
</dbReference>
<dbReference type="GO" id="GO:0009425">
    <property type="term" value="C:bacterial-type flagellum basal body"/>
    <property type="evidence" value="ECO:0007669"/>
    <property type="project" value="UniProtKB-SubCell"/>
</dbReference>
<dbReference type="GO" id="GO:0005198">
    <property type="term" value="F:structural molecule activity"/>
    <property type="evidence" value="ECO:0007669"/>
    <property type="project" value="InterPro"/>
</dbReference>
<dbReference type="AlphaFoldDB" id="A0A7S9LPT9"/>
<proteinExistence type="inferred from homology"/>
<dbReference type="PANTHER" id="PTHR34653">
    <property type="match status" value="1"/>
</dbReference>
<accession>A0A7S9LPT9</accession>
<evidence type="ECO:0000313" key="6">
    <source>
        <dbReference type="Proteomes" id="UP000594800"/>
    </source>
</evidence>
<dbReference type="Proteomes" id="UP000594800">
    <property type="component" value="Chromosome"/>
</dbReference>
<evidence type="ECO:0000256" key="4">
    <source>
        <dbReference type="SAM" id="MobiDB-lite"/>
    </source>
</evidence>
<feature type="region of interest" description="Disordered" evidence="4">
    <location>
        <begin position="1"/>
        <end position="32"/>
    </location>
</feature>
<dbReference type="GO" id="GO:0071973">
    <property type="term" value="P:bacterial-type flagellum-dependent cell motility"/>
    <property type="evidence" value="ECO:0007669"/>
    <property type="project" value="InterPro"/>
</dbReference>
<keyword evidence="6" id="KW-1185">Reference proteome</keyword>
<reference evidence="5 6" key="1">
    <citation type="submission" date="2020-11" db="EMBL/GenBank/DDBJ databases">
        <title>Description of Pontivivens ytuae sp. nov. isolated from deep sea sediment of Mariana Trench.</title>
        <authorList>
            <person name="Wang Z."/>
            <person name="Sun Q.-L."/>
            <person name="Xu X.-D."/>
            <person name="Tang Y.-Z."/>
            <person name="Zhang J."/>
        </authorList>
    </citation>
    <scope>NUCLEOTIDE SEQUENCE [LARGE SCALE GENOMIC DNA]</scope>
    <source>
        <strain evidence="5 6">MT2928</strain>
    </source>
</reference>
<comment type="similarity">
    <text evidence="2">Belongs to the FliE family.</text>
</comment>
<keyword evidence="5" id="KW-0282">Flagellum</keyword>